<keyword evidence="7" id="KW-1185">Reference proteome</keyword>
<evidence type="ECO:0000313" key="6">
    <source>
        <dbReference type="EMBL" id="MCA2017407.1"/>
    </source>
</evidence>
<sequence length="447" mass="49174">MSRNAVSAAETSFSVDQLKIKAANQLTAIENISHSSNNITSTLGITSESAITALNSAQEMQKISTLGMAELESAVQDMRDISTQTTTSVAQINNLDAQIDRIKNVAQVIEDIASQTNLLALNAAIEAARAGDLGRGFAVVADEVRALAERTSQSTGEVSQIVGQILTETGEVTKNIEALSSKVAKGTENIEAVATQLKNITHQSQQVEHQVSSISQGVESNQDGLHTIANSINEVKSELALTDSQLETLQKEAEHLMLMAEHSNAVLVEHYHQSVHWPFYQWASQLAKQIGQQFEQDIQAGKITRSALFDRKHERIADTNPIKYHTQFDQYCDSVLPTLQEPILKQHNDIIYAIATDDKGYVPTHNNQFCQPLTGNPELDMVGNRTKRIFGDRVGQRCGSHTHIMLLQTYKRDTGEVMHDLSVPIYVNGDHWGGLRIGYKPQHISSS</sequence>
<evidence type="ECO:0000259" key="5">
    <source>
        <dbReference type="PROSITE" id="PS50111"/>
    </source>
</evidence>
<protein>
    <submittedName>
        <fullName evidence="6">Methyl-accepting chemotaxis protein</fullName>
    </submittedName>
</protein>
<dbReference type="SUPFAM" id="SSF58104">
    <property type="entry name" value="Methyl-accepting chemotaxis protein (MCP) signaling domain"/>
    <property type="match status" value="1"/>
</dbReference>
<feature type="domain" description="Methyl-accepting transducer" evidence="5">
    <location>
        <begin position="1"/>
        <end position="236"/>
    </location>
</feature>
<name>A0ABS7YR13_9VIBR</name>
<dbReference type="PANTHER" id="PTHR32089:SF120">
    <property type="entry name" value="METHYL-ACCEPTING CHEMOTAXIS PROTEIN TLPQ"/>
    <property type="match status" value="1"/>
</dbReference>
<dbReference type="Proteomes" id="UP001199044">
    <property type="component" value="Unassembled WGS sequence"/>
</dbReference>
<evidence type="ECO:0000256" key="1">
    <source>
        <dbReference type="ARBA" id="ARBA00004370"/>
    </source>
</evidence>
<reference evidence="7" key="1">
    <citation type="submission" date="2023-07" db="EMBL/GenBank/DDBJ databases">
        <title>Molecular identification of indigenous halophilic bacteria isolated from red sea cost, biodegradation of synthetic dyes and assessment of degraded metabolite toxicity.</title>
        <authorList>
            <person name="Chaieb K."/>
            <person name="Altayb H.N."/>
        </authorList>
    </citation>
    <scope>NUCLEOTIDE SEQUENCE [LARGE SCALE GENOMIC DNA]</scope>
    <source>
        <strain evidence="7">K20</strain>
    </source>
</reference>
<organism evidence="6 7">
    <name type="scientific">Vibrio tritonius</name>
    <dbReference type="NCBI Taxonomy" id="1435069"/>
    <lineage>
        <taxon>Bacteria</taxon>
        <taxon>Pseudomonadati</taxon>
        <taxon>Pseudomonadota</taxon>
        <taxon>Gammaproteobacteria</taxon>
        <taxon>Vibrionales</taxon>
        <taxon>Vibrionaceae</taxon>
        <taxon>Vibrio</taxon>
    </lineage>
</organism>
<dbReference type="Gene3D" id="1.10.287.950">
    <property type="entry name" value="Methyl-accepting chemotaxis protein"/>
    <property type="match status" value="1"/>
</dbReference>
<dbReference type="InterPro" id="IPR004089">
    <property type="entry name" value="MCPsignal_dom"/>
</dbReference>
<dbReference type="PANTHER" id="PTHR32089">
    <property type="entry name" value="METHYL-ACCEPTING CHEMOTAXIS PROTEIN MCPB"/>
    <property type="match status" value="1"/>
</dbReference>
<dbReference type="Pfam" id="PF00015">
    <property type="entry name" value="MCPsignal"/>
    <property type="match status" value="1"/>
</dbReference>
<comment type="subcellular location">
    <subcellularLocation>
        <location evidence="1">Membrane</location>
    </subcellularLocation>
</comment>
<keyword evidence="2 4" id="KW-0807">Transducer</keyword>
<dbReference type="PROSITE" id="PS50111">
    <property type="entry name" value="CHEMOTAXIS_TRANSDUC_2"/>
    <property type="match status" value="1"/>
</dbReference>
<comment type="caution">
    <text evidence="6">The sequence shown here is derived from an EMBL/GenBank/DDBJ whole genome shotgun (WGS) entry which is preliminary data.</text>
</comment>
<comment type="similarity">
    <text evidence="3">Belongs to the methyl-accepting chemotaxis (MCP) protein family.</text>
</comment>
<gene>
    <name evidence="6" type="ORF">LDJ79_14885</name>
</gene>
<evidence type="ECO:0000256" key="3">
    <source>
        <dbReference type="ARBA" id="ARBA00029447"/>
    </source>
</evidence>
<evidence type="ECO:0000313" key="7">
    <source>
        <dbReference type="Proteomes" id="UP001199044"/>
    </source>
</evidence>
<accession>A0ABS7YR13</accession>
<dbReference type="CDD" id="cd11386">
    <property type="entry name" value="MCP_signal"/>
    <property type="match status" value="1"/>
</dbReference>
<dbReference type="SMART" id="SM00283">
    <property type="entry name" value="MA"/>
    <property type="match status" value="1"/>
</dbReference>
<evidence type="ECO:0000256" key="2">
    <source>
        <dbReference type="ARBA" id="ARBA00023224"/>
    </source>
</evidence>
<evidence type="ECO:0000256" key="4">
    <source>
        <dbReference type="PROSITE-ProRule" id="PRU00284"/>
    </source>
</evidence>
<dbReference type="EMBL" id="JAIWIU010000104">
    <property type="protein sequence ID" value="MCA2017407.1"/>
    <property type="molecule type" value="Genomic_DNA"/>
</dbReference>
<proteinExistence type="inferred from homology"/>